<dbReference type="Proteomes" id="UP000029067">
    <property type="component" value="Unassembled WGS sequence"/>
</dbReference>
<reference evidence="6 7" key="1">
    <citation type="submission" date="2014-03" db="EMBL/GenBank/DDBJ databases">
        <title>Genomics of Bifidobacteria.</title>
        <authorList>
            <person name="Ventura M."/>
            <person name="Milani C."/>
            <person name="Lugli G.A."/>
        </authorList>
    </citation>
    <scope>NUCLEOTIDE SEQUENCE [LARGE SCALE GENOMIC DNA]</scope>
    <source>
        <strain evidence="6 7">LMG 10738</strain>
    </source>
</reference>
<dbReference type="eggNOG" id="COG1216">
    <property type="taxonomic scope" value="Bacteria"/>
</dbReference>
<dbReference type="Gene3D" id="3.90.550.10">
    <property type="entry name" value="Spore Coat Polysaccharide Biosynthesis Protein SpsA, Chain A"/>
    <property type="match status" value="1"/>
</dbReference>
<comment type="pathway">
    <text evidence="1">Cell wall biogenesis; cell wall polysaccharide biosynthesis.</text>
</comment>
<keyword evidence="3" id="KW-0328">Glycosyltransferase</keyword>
<sequence length="320" mass="35195">MQYHVTAVVVSYSREELLAECLAAMDAQTRRPDLLIVVDNASTDHALDVARTFAATAATPTQIKALTANTGGAGGFAAGIALALDAADSDGRIPAVWLMDDDTIPEPTALEELLAAADACADQNHCMPAALGSKAIWTDGREHLMNKPRPRTRLIKGTAGLAGFPETYQVRSLSFVSCLLNADAIRALGRLPQAGYFLWNDDYEYTTALLRDHVGYYVPESVVVHKTRVFGSSDADPGPRFVNEVRNKIWLWRFSRGNFHVGEQLAYWPKALRRWGLTWLHASDRQSIAAYFRQGWREGWKEQPAPTERILADAGLPSLG</sequence>
<evidence type="ECO:0000256" key="1">
    <source>
        <dbReference type="ARBA" id="ARBA00004776"/>
    </source>
</evidence>
<dbReference type="GO" id="GO:0016757">
    <property type="term" value="F:glycosyltransferase activity"/>
    <property type="evidence" value="ECO:0007669"/>
    <property type="project" value="UniProtKB-KW"/>
</dbReference>
<keyword evidence="4 6" id="KW-0808">Transferase</keyword>
<gene>
    <name evidence="6" type="ORF">BCUN_2141</name>
</gene>
<dbReference type="PANTHER" id="PTHR43179:SF12">
    <property type="entry name" value="GALACTOFURANOSYLTRANSFERASE GLFT2"/>
    <property type="match status" value="1"/>
</dbReference>
<dbReference type="InterPro" id="IPR029044">
    <property type="entry name" value="Nucleotide-diphossugar_trans"/>
</dbReference>
<evidence type="ECO:0000256" key="2">
    <source>
        <dbReference type="ARBA" id="ARBA00006739"/>
    </source>
</evidence>
<comment type="similarity">
    <text evidence="2">Belongs to the glycosyltransferase 2 family.</text>
</comment>
<protein>
    <submittedName>
        <fullName evidence="6">Glycosyl transferase family 2 protein</fullName>
    </submittedName>
</protein>
<dbReference type="EMBL" id="JGYV01000005">
    <property type="protein sequence ID" value="KFI64276.1"/>
    <property type="molecule type" value="Genomic_DNA"/>
</dbReference>
<proteinExistence type="inferred from homology"/>
<dbReference type="STRING" id="1688.BCUN_2141"/>
<evidence type="ECO:0000313" key="6">
    <source>
        <dbReference type="EMBL" id="KFI64276.1"/>
    </source>
</evidence>
<dbReference type="SUPFAM" id="SSF53448">
    <property type="entry name" value="Nucleotide-diphospho-sugar transferases"/>
    <property type="match status" value="1"/>
</dbReference>
<feature type="domain" description="Glycosyltransferase 2-like" evidence="5">
    <location>
        <begin position="7"/>
        <end position="122"/>
    </location>
</feature>
<dbReference type="InterPro" id="IPR001173">
    <property type="entry name" value="Glyco_trans_2-like"/>
</dbReference>
<dbReference type="OrthoDB" id="7665907at2"/>
<dbReference type="AlphaFoldDB" id="A0A087AZS6"/>
<evidence type="ECO:0000313" key="7">
    <source>
        <dbReference type="Proteomes" id="UP000029067"/>
    </source>
</evidence>
<comment type="caution">
    <text evidence="6">The sequence shown here is derived from an EMBL/GenBank/DDBJ whole genome shotgun (WGS) entry which is preliminary data.</text>
</comment>
<dbReference type="Pfam" id="PF00535">
    <property type="entry name" value="Glycos_transf_2"/>
    <property type="match status" value="1"/>
</dbReference>
<name>A0A087AZS6_9BIFI</name>
<evidence type="ECO:0000256" key="4">
    <source>
        <dbReference type="ARBA" id="ARBA00022679"/>
    </source>
</evidence>
<dbReference type="RefSeq" id="WP_051920773.1">
    <property type="nucleotide sequence ID" value="NZ_JGYV01000005.1"/>
</dbReference>
<accession>A0A087AZS6</accession>
<organism evidence="6 7">
    <name type="scientific">Bifidobacterium cuniculi</name>
    <dbReference type="NCBI Taxonomy" id="1688"/>
    <lineage>
        <taxon>Bacteria</taxon>
        <taxon>Bacillati</taxon>
        <taxon>Actinomycetota</taxon>
        <taxon>Actinomycetes</taxon>
        <taxon>Bifidobacteriales</taxon>
        <taxon>Bifidobacteriaceae</taxon>
        <taxon>Bifidobacterium</taxon>
    </lineage>
</organism>
<keyword evidence="7" id="KW-1185">Reference proteome</keyword>
<evidence type="ECO:0000259" key="5">
    <source>
        <dbReference type="Pfam" id="PF00535"/>
    </source>
</evidence>
<evidence type="ECO:0000256" key="3">
    <source>
        <dbReference type="ARBA" id="ARBA00022676"/>
    </source>
</evidence>
<dbReference type="PANTHER" id="PTHR43179">
    <property type="entry name" value="RHAMNOSYLTRANSFERASE WBBL"/>
    <property type="match status" value="1"/>
</dbReference>